<feature type="compositionally biased region" description="Pro residues" evidence="1">
    <location>
        <begin position="1"/>
        <end position="16"/>
    </location>
</feature>
<gene>
    <name evidence="2" type="ORF">GQX73_g1362</name>
</gene>
<evidence type="ECO:0000313" key="3">
    <source>
        <dbReference type="Proteomes" id="UP000481858"/>
    </source>
</evidence>
<feature type="region of interest" description="Disordered" evidence="1">
    <location>
        <begin position="353"/>
        <end position="374"/>
    </location>
</feature>
<dbReference type="EMBL" id="WUBL01000008">
    <property type="protein sequence ID" value="KAF2972177.1"/>
    <property type="molecule type" value="Genomic_DNA"/>
</dbReference>
<dbReference type="Proteomes" id="UP000481858">
    <property type="component" value="Unassembled WGS sequence"/>
</dbReference>
<proteinExistence type="predicted"/>
<keyword evidence="3" id="KW-1185">Reference proteome</keyword>
<evidence type="ECO:0000256" key="1">
    <source>
        <dbReference type="SAM" id="MobiDB-lite"/>
    </source>
</evidence>
<sequence length="397" mass="44443">MASSQPPSPTVQPSPGLPDEQEQELQQRSELSISAANGHSGVTSRTHTNAQSSNNKVHEDDMEFIRVAIMESAHRSLIKLESRKRRTTSPRSTGSYVSGNDASPLSREYVQQSEELDQLETDNKGSSSESDGYCTLDQESPDTCSDCEECHGPCSVSGDYKEDSVPFEIHNMHDDTSEIYPAGPEQISTTYDYEDLPMYKVCLPENSLSIQQESSHRRDNSWTSSRTWVSDEEKERARWRRIQKKMKHNGINSPFVPKTFEEYIEFKLKAAESAKEAAMAQLKQRQDRAAMLGRDLSAGKPMEQYLFTEFLGGWLPNLVGVPANSIWKPSADVDHNTTWPSYTTFNEAVHERAAEGHSGSLPAAERGVTSEPPTEEIELHETNAFFQGLIEAIDNTE</sequence>
<dbReference type="AlphaFoldDB" id="A0A7C8NCK1"/>
<protein>
    <submittedName>
        <fullName evidence="2">Uncharacterized protein</fullName>
    </submittedName>
</protein>
<feature type="compositionally biased region" description="Polar residues" evidence="1">
    <location>
        <begin position="96"/>
        <end position="113"/>
    </location>
</feature>
<feature type="region of interest" description="Disordered" evidence="1">
    <location>
        <begin position="1"/>
        <end position="57"/>
    </location>
</feature>
<accession>A0A7C8NCK1</accession>
<dbReference type="OrthoDB" id="1703270at2759"/>
<feature type="compositionally biased region" description="Polar residues" evidence="1">
    <location>
        <begin position="34"/>
        <end position="55"/>
    </location>
</feature>
<name>A0A7C8NCK1_9PEZI</name>
<organism evidence="2 3">
    <name type="scientific">Xylaria multiplex</name>
    <dbReference type="NCBI Taxonomy" id="323545"/>
    <lineage>
        <taxon>Eukaryota</taxon>
        <taxon>Fungi</taxon>
        <taxon>Dikarya</taxon>
        <taxon>Ascomycota</taxon>
        <taxon>Pezizomycotina</taxon>
        <taxon>Sordariomycetes</taxon>
        <taxon>Xylariomycetidae</taxon>
        <taxon>Xylariales</taxon>
        <taxon>Xylariaceae</taxon>
        <taxon>Xylaria</taxon>
    </lineage>
</organism>
<comment type="caution">
    <text evidence="2">The sequence shown here is derived from an EMBL/GenBank/DDBJ whole genome shotgun (WGS) entry which is preliminary data.</text>
</comment>
<dbReference type="InParanoid" id="A0A7C8NCK1"/>
<feature type="region of interest" description="Disordered" evidence="1">
    <location>
        <begin position="80"/>
        <end position="138"/>
    </location>
</feature>
<reference evidence="2 3" key="1">
    <citation type="submission" date="2019-12" db="EMBL/GenBank/DDBJ databases">
        <title>Draft genome sequence of the ascomycete Xylaria multiplex DSM 110363.</title>
        <authorList>
            <person name="Buettner E."/>
            <person name="Kellner H."/>
        </authorList>
    </citation>
    <scope>NUCLEOTIDE SEQUENCE [LARGE SCALE GENOMIC DNA]</scope>
    <source>
        <strain evidence="2 3">DSM 110363</strain>
    </source>
</reference>
<evidence type="ECO:0000313" key="2">
    <source>
        <dbReference type="EMBL" id="KAF2972177.1"/>
    </source>
</evidence>